<protein>
    <submittedName>
        <fullName evidence="1">Uncharacterized protein</fullName>
    </submittedName>
</protein>
<accession>A0A1I2KGQ7</accession>
<evidence type="ECO:0000313" key="2">
    <source>
        <dbReference type="Proteomes" id="UP000198964"/>
    </source>
</evidence>
<dbReference type="EMBL" id="FONW01000012">
    <property type="protein sequence ID" value="SFF66192.1"/>
    <property type="molecule type" value="Genomic_DNA"/>
</dbReference>
<dbReference type="RefSeq" id="WP_093921177.1">
    <property type="nucleotide sequence ID" value="NZ_FONW01000012.1"/>
</dbReference>
<sequence>MNKLKAQSRNTEVNALARRLLGAYRKTALNNDSHLANLIAELEQVVTLLTAAINRLRVASALDEKDEIRDNSVRSLYYFILGITHHPDQKISESAKQLFKLLEHYGLSITGESYASESSFINSLLDDLNKPNAQSAIADISGASELIATIQTAQTDFEQTRIAYEEEKAQQGNFENATNLKMQLVKLINEQLLVYLQAMMLVNESTYGEFGRTVAEIISTANEAVNRRSSKPDPVN</sequence>
<proteinExistence type="predicted"/>
<evidence type="ECO:0000313" key="1">
    <source>
        <dbReference type="EMBL" id="SFF66192.1"/>
    </source>
</evidence>
<reference evidence="1 2" key="1">
    <citation type="submission" date="2016-10" db="EMBL/GenBank/DDBJ databases">
        <authorList>
            <person name="de Groot N.N."/>
        </authorList>
    </citation>
    <scope>NUCLEOTIDE SEQUENCE [LARGE SCALE GENOMIC DNA]</scope>
    <source>
        <strain evidence="1 2">CGMCC 1.9156</strain>
    </source>
</reference>
<gene>
    <name evidence="1" type="ORF">SAMN05216283_11234</name>
</gene>
<dbReference type="Pfam" id="PF19775">
    <property type="entry name" value="DUF6261"/>
    <property type="match status" value="1"/>
</dbReference>
<dbReference type="STRING" id="655355.SAMN05216283_11234"/>
<name>A0A1I2KGQ7_9BACT</name>
<dbReference type="AlphaFoldDB" id="A0A1I2KGQ7"/>
<dbReference type="Proteomes" id="UP000198964">
    <property type="component" value="Unassembled WGS sequence"/>
</dbReference>
<keyword evidence="2" id="KW-1185">Reference proteome</keyword>
<organism evidence="1 2">
    <name type="scientific">Sunxiuqinia elliptica</name>
    <dbReference type="NCBI Taxonomy" id="655355"/>
    <lineage>
        <taxon>Bacteria</taxon>
        <taxon>Pseudomonadati</taxon>
        <taxon>Bacteroidota</taxon>
        <taxon>Bacteroidia</taxon>
        <taxon>Marinilabiliales</taxon>
        <taxon>Prolixibacteraceae</taxon>
        <taxon>Sunxiuqinia</taxon>
    </lineage>
</organism>
<dbReference type="InterPro" id="IPR046228">
    <property type="entry name" value="DUF6261"/>
</dbReference>